<dbReference type="InterPro" id="IPR058620">
    <property type="entry name" value="YtrI_C"/>
</dbReference>
<dbReference type="RefSeq" id="WP_382394729.1">
    <property type="nucleotide sequence ID" value="NZ_JBHUNA010000030.1"/>
</dbReference>
<comment type="caution">
    <text evidence="4">The sequence shown here is derived from an EMBL/GenBank/DDBJ whole genome shotgun (WGS) entry which is preliminary data.</text>
</comment>
<proteinExistence type="predicted"/>
<dbReference type="Pfam" id="PF26347">
    <property type="entry name" value="YtrI_sporulation"/>
    <property type="match status" value="1"/>
</dbReference>
<organism evidence="4 5">
    <name type="scientific">Lentibacillus juripiscarius</name>
    <dbReference type="NCBI Taxonomy" id="257446"/>
    <lineage>
        <taxon>Bacteria</taxon>
        <taxon>Bacillati</taxon>
        <taxon>Bacillota</taxon>
        <taxon>Bacilli</taxon>
        <taxon>Bacillales</taxon>
        <taxon>Bacillaceae</taxon>
        <taxon>Lentibacillus</taxon>
    </lineage>
</organism>
<reference evidence="5" key="1">
    <citation type="journal article" date="2019" name="Int. J. Syst. Evol. Microbiol.">
        <title>The Global Catalogue of Microorganisms (GCM) 10K type strain sequencing project: providing services to taxonomists for standard genome sequencing and annotation.</title>
        <authorList>
            <consortium name="The Broad Institute Genomics Platform"/>
            <consortium name="The Broad Institute Genome Sequencing Center for Infectious Disease"/>
            <person name="Wu L."/>
            <person name="Ma J."/>
        </authorList>
    </citation>
    <scope>NUCLEOTIDE SEQUENCE [LARGE SCALE GENOMIC DNA]</scope>
    <source>
        <strain evidence="5">TISTR 1535</strain>
    </source>
</reference>
<evidence type="ECO:0000259" key="3">
    <source>
        <dbReference type="Pfam" id="PF26347"/>
    </source>
</evidence>
<feature type="transmembrane region" description="Helical" evidence="2">
    <location>
        <begin position="12"/>
        <end position="34"/>
    </location>
</feature>
<feature type="domain" description="Sporulation membrane protein YtrI C-terminal" evidence="3">
    <location>
        <begin position="81"/>
        <end position="163"/>
    </location>
</feature>
<keyword evidence="2" id="KW-0812">Transmembrane</keyword>
<sequence length="168" mass="19175">MHIPPYYKKSTWQRFLVGVFAGSIIGYLIFVYMYGSMYGQMLEENRELKSEVTELKNENEALLDDNKDLDEKTKTSAKVESIGITITNPDDLPDRLIIHQLEDLIKNEINHIKGKEVSIIAESDGLLEATVENKEFSIDDFKFKFKVRKLVITKTVKLSVKAEVSSGI</sequence>
<dbReference type="EMBL" id="JBHUNA010000030">
    <property type="protein sequence ID" value="MFD2761833.1"/>
    <property type="molecule type" value="Genomic_DNA"/>
</dbReference>
<name>A0ABW5V946_9BACI</name>
<evidence type="ECO:0000313" key="5">
    <source>
        <dbReference type="Proteomes" id="UP001597502"/>
    </source>
</evidence>
<keyword evidence="1" id="KW-0175">Coiled coil</keyword>
<gene>
    <name evidence="4" type="primary">ytrI</name>
    <name evidence="4" type="ORF">ACFSUO_12820</name>
</gene>
<dbReference type="Proteomes" id="UP001597502">
    <property type="component" value="Unassembled WGS sequence"/>
</dbReference>
<accession>A0ABW5V946</accession>
<keyword evidence="2" id="KW-0472">Membrane</keyword>
<keyword evidence="5" id="KW-1185">Reference proteome</keyword>
<evidence type="ECO:0000256" key="2">
    <source>
        <dbReference type="SAM" id="Phobius"/>
    </source>
</evidence>
<protein>
    <submittedName>
        <fullName evidence="4">Sporulation membrane protein YtrI</fullName>
    </submittedName>
</protein>
<evidence type="ECO:0000313" key="4">
    <source>
        <dbReference type="EMBL" id="MFD2761833.1"/>
    </source>
</evidence>
<keyword evidence="2" id="KW-1133">Transmembrane helix</keyword>
<dbReference type="NCBIfam" id="NF041479">
    <property type="entry name" value="spor_membprot_YtrI"/>
    <property type="match status" value="1"/>
</dbReference>
<feature type="coiled-coil region" evidence="1">
    <location>
        <begin position="38"/>
        <end position="72"/>
    </location>
</feature>
<dbReference type="InterPro" id="IPR048198">
    <property type="entry name" value="YtrI"/>
</dbReference>
<evidence type="ECO:0000256" key="1">
    <source>
        <dbReference type="SAM" id="Coils"/>
    </source>
</evidence>